<feature type="transmembrane region" description="Helical" evidence="10">
    <location>
        <begin position="134"/>
        <end position="152"/>
    </location>
</feature>
<dbReference type="Proteomes" id="UP000271974">
    <property type="component" value="Unassembled WGS sequence"/>
</dbReference>
<feature type="transmembrane region" description="Helical" evidence="10">
    <location>
        <begin position="251"/>
        <end position="269"/>
    </location>
</feature>
<evidence type="ECO:0000256" key="5">
    <source>
        <dbReference type="ARBA" id="ARBA00023136"/>
    </source>
</evidence>
<keyword evidence="2 8" id="KW-0813">Transport</keyword>
<keyword evidence="7" id="KW-1015">Disulfide bond</keyword>
<feature type="transmembrane region" description="Helical" evidence="10">
    <location>
        <begin position="461"/>
        <end position="486"/>
    </location>
</feature>
<feature type="binding site" evidence="6">
    <location>
        <position position="366"/>
    </location>
    <ligand>
        <name>Na(+)</name>
        <dbReference type="ChEBI" id="CHEBI:29101"/>
        <label>1</label>
    </ligand>
</feature>
<evidence type="ECO:0000256" key="1">
    <source>
        <dbReference type="ARBA" id="ARBA00004141"/>
    </source>
</evidence>
<evidence type="ECO:0000313" key="12">
    <source>
        <dbReference type="Proteomes" id="UP000271974"/>
    </source>
</evidence>
<feature type="binding site" evidence="6">
    <location>
        <position position="435"/>
    </location>
    <ligand>
        <name>Na(+)</name>
        <dbReference type="ChEBI" id="CHEBI:29101"/>
        <label>1</label>
    </ligand>
</feature>
<feature type="binding site" evidence="6">
    <location>
        <position position="59"/>
    </location>
    <ligand>
        <name>Na(+)</name>
        <dbReference type="ChEBI" id="CHEBI:29101"/>
        <label>1</label>
    </ligand>
</feature>
<evidence type="ECO:0000256" key="6">
    <source>
        <dbReference type="PIRSR" id="PIRSR600175-1"/>
    </source>
</evidence>
<dbReference type="PROSITE" id="PS50267">
    <property type="entry name" value="NA_NEUROTRAN_SYMP_3"/>
    <property type="match status" value="1"/>
</dbReference>
<evidence type="ECO:0000256" key="10">
    <source>
        <dbReference type="SAM" id="Phobius"/>
    </source>
</evidence>
<organism evidence="11 12">
    <name type="scientific">Elysia chlorotica</name>
    <name type="common">Eastern emerald elysia</name>
    <name type="synonym">Sea slug</name>
    <dbReference type="NCBI Taxonomy" id="188477"/>
    <lineage>
        <taxon>Eukaryota</taxon>
        <taxon>Metazoa</taxon>
        <taxon>Spiralia</taxon>
        <taxon>Lophotrochozoa</taxon>
        <taxon>Mollusca</taxon>
        <taxon>Gastropoda</taxon>
        <taxon>Heterobranchia</taxon>
        <taxon>Euthyneura</taxon>
        <taxon>Panpulmonata</taxon>
        <taxon>Sacoglossa</taxon>
        <taxon>Placobranchoidea</taxon>
        <taxon>Plakobranchidae</taxon>
        <taxon>Elysia</taxon>
    </lineage>
</organism>
<keyword evidence="6" id="KW-0915">Sodium</keyword>
<dbReference type="InterPro" id="IPR037272">
    <property type="entry name" value="SNS_sf"/>
</dbReference>
<gene>
    <name evidence="11" type="ORF">EGW08_006007</name>
</gene>
<dbReference type="OrthoDB" id="6581954at2759"/>
<comment type="caution">
    <text evidence="11">The sequence shown here is derived from an EMBL/GenBank/DDBJ whole genome shotgun (WGS) entry which is preliminary data.</text>
</comment>
<keyword evidence="12" id="KW-1185">Reference proteome</keyword>
<evidence type="ECO:0000256" key="3">
    <source>
        <dbReference type="ARBA" id="ARBA00022692"/>
    </source>
</evidence>
<dbReference type="GO" id="GO:0005332">
    <property type="term" value="F:gamma-aminobutyric acid:sodium:chloride symporter activity"/>
    <property type="evidence" value="ECO:0007669"/>
    <property type="project" value="TreeGrafter"/>
</dbReference>
<feature type="disulfide bond" evidence="7">
    <location>
        <begin position="164"/>
        <end position="173"/>
    </location>
</feature>
<feature type="binding site" evidence="6">
    <location>
        <position position="434"/>
    </location>
    <ligand>
        <name>Na(+)</name>
        <dbReference type="ChEBI" id="CHEBI:29101"/>
        <label>1</label>
    </ligand>
</feature>
<dbReference type="GO" id="GO:0005886">
    <property type="term" value="C:plasma membrane"/>
    <property type="evidence" value="ECO:0007669"/>
    <property type="project" value="TreeGrafter"/>
</dbReference>
<proteinExistence type="inferred from homology"/>
<comment type="similarity">
    <text evidence="8">Belongs to the sodium:neurotransmitter symporter (SNF) (TC 2.A.22) family.</text>
</comment>
<keyword evidence="5 10" id="KW-0472">Membrane</keyword>
<evidence type="ECO:0000256" key="4">
    <source>
        <dbReference type="ARBA" id="ARBA00022989"/>
    </source>
</evidence>
<protein>
    <recommendedName>
        <fullName evidence="8">Transporter</fullName>
    </recommendedName>
</protein>
<reference evidence="11 12" key="1">
    <citation type="submission" date="2019-01" db="EMBL/GenBank/DDBJ databases">
        <title>A draft genome assembly of the solar-powered sea slug Elysia chlorotica.</title>
        <authorList>
            <person name="Cai H."/>
            <person name="Li Q."/>
            <person name="Fang X."/>
            <person name="Li J."/>
            <person name="Curtis N.E."/>
            <person name="Altenburger A."/>
            <person name="Shibata T."/>
            <person name="Feng M."/>
            <person name="Maeda T."/>
            <person name="Schwartz J.A."/>
            <person name="Shigenobu S."/>
            <person name="Lundholm N."/>
            <person name="Nishiyama T."/>
            <person name="Yang H."/>
            <person name="Hasebe M."/>
            <person name="Li S."/>
            <person name="Pierce S.K."/>
            <person name="Wang J."/>
        </authorList>
    </citation>
    <scope>NUCLEOTIDE SEQUENCE [LARGE SCALE GENOMIC DNA]</scope>
    <source>
        <strain evidence="11">EC2010</strain>
        <tissue evidence="11">Whole organism of an adult</tissue>
    </source>
</reference>
<feature type="transmembrane region" description="Helical" evidence="10">
    <location>
        <begin position="360"/>
        <end position="385"/>
    </location>
</feature>
<dbReference type="Pfam" id="PF00209">
    <property type="entry name" value="SNF"/>
    <property type="match status" value="1"/>
</dbReference>
<dbReference type="PRINTS" id="PR00176">
    <property type="entry name" value="NANEUSMPORT"/>
</dbReference>
<feature type="transmembrane region" description="Helical" evidence="10">
    <location>
        <begin position="327"/>
        <end position="348"/>
    </location>
</feature>
<evidence type="ECO:0000256" key="2">
    <source>
        <dbReference type="ARBA" id="ARBA00022448"/>
    </source>
</evidence>
<feature type="transmembrane region" description="Helical" evidence="10">
    <location>
        <begin position="405"/>
        <end position="431"/>
    </location>
</feature>
<keyword evidence="8" id="KW-0769">Symport</keyword>
<evidence type="ECO:0000256" key="9">
    <source>
        <dbReference type="SAM" id="MobiDB-lite"/>
    </source>
</evidence>
<dbReference type="GO" id="GO:0046872">
    <property type="term" value="F:metal ion binding"/>
    <property type="evidence" value="ECO:0007669"/>
    <property type="project" value="UniProtKB-KW"/>
</dbReference>
<keyword evidence="4 10" id="KW-1133">Transmembrane helix</keyword>
<dbReference type="CDD" id="cd11496">
    <property type="entry name" value="SLC6sbd-TauT-like"/>
    <property type="match status" value="1"/>
</dbReference>
<dbReference type="PANTHER" id="PTHR11616">
    <property type="entry name" value="SODIUM/CHLORIDE DEPENDENT TRANSPORTER"/>
    <property type="match status" value="1"/>
</dbReference>
<feature type="transmembrane region" description="Helical" evidence="10">
    <location>
        <begin position="278"/>
        <end position="298"/>
    </location>
</feature>
<keyword evidence="6" id="KW-0479">Metal-binding</keyword>
<feature type="transmembrane region" description="Helical" evidence="10">
    <location>
        <begin position="105"/>
        <end position="122"/>
    </location>
</feature>
<feature type="binding site" evidence="6">
    <location>
        <position position="431"/>
    </location>
    <ligand>
        <name>Na(+)</name>
        <dbReference type="ChEBI" id="CHEBI:29101"/>
        <label>1</label>
    </ligand>
</feature>
<feature type="binding site" evidence="6">
    <location>
        <position position="66"/>
    </location>
    <ligand>
        <name>Na(+)</name>
        <dbReference type="ChEBI" id="CHEBI:29101"/>
        <label>1</label>
    </ligand>
</feature>
<dbReference type="EMBL" id="RQTK01000146">
    <property type="protein sequence ID" value="RUS86212.1"/>
    <property type="molecule type" value="Genomic_DNA"/>
</dbReference>
<accession>A0A3S1BE22</accession>
<feature type="compositionally biased region" description="Basic and acidic residues" evidence="9">
    <location>
        <begin position="1"/>
        <end position="11"/>
    </location>
</feature>
<evidence type="ECO:0000256" key="7">
    <source>
        <dbReference type="PIRSR" id="PIRSR600175-2"/>
    </source>
</evidence>
<feature type="binding site" evidence="6">
    <location>
        <position position="334"/>
    </location>
    <ligand>
        <name>Na(+)</name>
        <dbReference type="ChEBI" id="CHEBI:29101"/>
        <label>1</label>
    </ligand>
</feature>
<dbReference type="GO" id="GO:0043005">
    <property type="term" value="C:neuron projection"/>
    <property type="evidence" value="ECO:0007669"/>
    <property type="project" value="TreeGrafter"/>
</dbReference>
<feature type="transmembrane region" description="Helical" evidence="10">
    <location>
        <begin position="492"/>
        <end position="516"/>
    </location>
</feature>
<feature type="transmembrane region" description="Helical" evidence="10">
    <location>
        <begin position="537"/>
        <end position="558"/>
    </location>
</feature>
<feature type="transmembrane region" description="Helical" evidence="10">
    <location>
        <begin position="570"/>
        <end position="593"/>
    </location>
</feature>
<evidence type="ECO:0000256" key="8">
    <source>
        <dbReference type="RuleBase" id="RU003732"/>
    </source>
</evidence>
<sequence>MPSPSNDKEFIELGPPPTGDASPGSNGRMLEAKLADDDDAMPERDSWNSKMEFVLACVGQCIGLGNVWRFPYLCFKNGGGAFLVPFFFTAIFAGIPMYFMELALGQWLSVGGLGIWKIAPIFKGVGYASTVMAFWLNTYYIVILGWTVFYLISSLTNDLPWADCDHSWNTPRCRSAYAWNTLPFNCTDGSTWFEVNVTKEHNASVIPKLYSGYNCTQNYDQDKFISPVEEFWTKNALQITNGIDEPGQVRWQLALCLLVVWVMCYFCIWKGVQWTGKIVYVTAVFPYILLSILLVRGLTLPGASEGIKFYITPKVEKLFESAVWVDAASQILFSYGLGLGTGVALGSYNKYHNNVYKDAVLISCLNSSTSVFAGFVIFSVVGFMAHSQKRHVSQVAHQGPGLAFLAYPSAVAQLPISPLWAILFFLMLLTLGMDSQFCTMEGFFTALIDEFPRTLRRRRELFIAVVCAVSYLIGLSMVTQGGMFVFQLMDFYSASGITVLLLIFFECIAISWAYGVNRFYDNLRDMFGFYPSVFWKFCWTISTPTITLGVVLFSAATFKPVKYGNYEFPGWAHAIGGIIGLSSITCIPVYMVYKFLATEGSYRHRVKILFRPDFHHDGGRLSMHQPPAYSAIPRTDGAVRL</sequence>
<evidence type="ECO:0000313" key="11">
    <source>
        <dbReference type="EMBL" id="RUS86212.1"/>
    </source>
</evidence>
<dbReference type="PANTHER" id="PTHR11616:SF265">
    <property type="entry name" value="TRANSPORTER"/>
    <property type="match status" value="1"/>
</dbReference>
<dbReference type="PROSITE" id="PS00610">
    <property type="entry name" value="NA_NEUROTRAN_SYMP_1"/>
    <property type="match status" value="1"/>
</dbReference>
<feature type="transmembrane region" description="Helical" evidence="10">
    <location>
        <begin position="80"/>
        <end position="99"/>
    </location>
</feature>
<comment type="subcellular location">
    <subcellularLocation>
        <location evidence="1">Membrane</location>
        <topology evidence="1">Multi-pass membrane protein</topology>
    </subcellularLocation>
</comment>
<dbReference type="AlphaFoldDB" id="A0A3S1BE22"/>
<name>A0A3S1BE22_ELYCH</name>
<dbReference type="SUPFAM" id="SSF161070">
    <property type="entry name" value="SNF-like"/>
    <property type="match status" value="1"/>
</dbReference>
<dbReference type="InterPro" id="IPR000175">
    <property type="entry name" value="Na/ntran_symport"/>
</dbReference>
<dbReference type="PROSITE" id="PS00754">
    <property type="entry name" value="NA_NEUROTRAN_SYMP_2"/>
    <property type="match status" value="1"/>
</dbReference>
<dbReference type="NCBIfam" id="NF037979">
    <property type="entry name" value="Na_transp"/>
    <property type="match status" value="1"/>
</dbReference>
<feature type="region of interest" description="Disordered" evidence="9">
    <location>
        <begin position="1"/>
        <end position="29"/>
    </location>
</feature>
<keyword evidence="3 8" id="KW-0812">Transmembrane</keyword>